<dbReference type="PROSITE" id="PS51348">
    <property type="entry name" value="GLYCOSYL_HYDROL_F22_2"/>
    <property type="match status" value="1"/>
</dbReference>
<organism evidence="1 2">
    <name type="scientific">Rhynchophorus ferrugineus</name>
    <name type="common">Red palm weevil</name>
    <name type="synonym">Curculio ferrugineus</name>
    <dbReference type="NCBI Taxonomy" id="354439"/>
    <lineage>
        <taxon>Eukaryota</taxon>
        <taxon>Metazoa</taxon>
        <taxon>Ecdysozoa</taxon>
        <taxon>Arthropoda</taxon>
        <taxon>Hexapoda</taxon>
        <taxon>Insecta</taxon>
        <taxon>Pterygota</taxon>
        <taxon>Neoptera</taxon>
        <taxon>Endopterygota</taxon>
        <taxon>Coleoptera</taxon>
        <taxon>Polyphaga</taxon>
        <taxon>Cucujiformia</taxon>
        <taxon>Curculionidae</taxon>
        <taxon>Dryophthorinae</taxon>
        <taxon>Rhynchophorus</taxon>
    </lineage>
</organism>
<gene>
    <name evidence="1" type="ORF">GWI33_002770</name>
</gene>
<dbReference type="Proteomes" id="UP000625711">
    <property type="component" value="Unassembled WGS sequence"/>
</dbReference>
<protein>
    <submittedName>
        <fullName evidence="1">Uncharacterized protein</fullName>
    </submittedName>
</protein>
<dbReference type="EMBL" id="JAACXV010022088">
    <property type="protein sequence ID" value="KAF7263343.1"/>
    <property type="molecule type" value="Genomic_DNA"/>
</dbReference>
<accession>A0A834HLC1</accession>
<dbReference type="AlphaFoldDB" id="A0A834HLC1"/>
<dbReference type="OrthoDB" id="17373at2759"/>
<reference evidence="1" key="1">
    <citation type="submission" date="2020-08" db="EMBL/GenBank/DDBJ databases">
        <title>Genome sequencing and assembly of the red palm weevil Rhynchophorus ferrugineus.</title>
        <authorList>
            <person name="Dias G.B."/>
            <person name="Bergman C.M."/>
            <person name="Manee M."/>
        </authorList>
    </citation>
    <scope>NUCLEOTIDE SEQUENCE</scope>
    <source>
        <strain evidence="1">AA-2017</strain>
        <tissue evidence="1">Whole larva</tissue>
    </source>
</reference>
<comment type="caution">
    <text evidence="1">The sequence shown here is derived from an EMBL/GenBank/DDBJ whole genome shotgun (WGS) entry which is preliminary data.</text>
</comment>
<sequence length="55" mass="6097">KECNITCASLLTNDISEDSKTARGSTKVAFTAWVTYKEYCTGDKGKWISECSLQN</sequence>
<dbReference type="InterPro" id="IPR023346">
    <property type="entry name" value="Lysozyme-like_dom_sf"/>
</dbReference>
<dbReference type="Gene3D" id="1.10.530.10">
    <property type="match status" value="1"/>
</dbReference>
<evidence type="ECO:0000313" key="2">
    <source>
        <dbReference type="Proteomes" id="UP000625711"/>
    </source>
</evidence>
<proteinExistence type="predicted"/>
<dbReference type="Pfam" id="PF00062">
    <property type="entry name" value="Lys"/>
    <property type="match status" value="1"/>
</dbReference>
<feature type="non-terminal residue" evidence="1">
    <location>
        <position position="1"/>
    </location>
</feature>
<name>A0A834HLC1_RHYFE</name>
<keyword evidence="2" id="KW-1185">Reference proteome</keyword>
<evidence type="ECO:0000313" key="1">
    <source>
        <dbReference type="EMBL" id="KAF7263343.1"/>
    </source>
</evidence>
<dbReference type="SUPFAM" id="SSF53955">
    <property type="entry name" value="Lysozyme-like"/>
    <property type="match status" value="1"/>
</dbReference>
<dbReference type="InterPro" id="IPR001916">
    <property type="entry name" value="Glyco_hydro_22"/>
</dbReference>